<keyword evidence="2" id="KW-0472">Membrane</keyword>
<organism evidence="3 4">
    <name type="scientific">Tanacetum coccineum</name>
    <dbReference type="NCBI Taxonomy" id="301880"/>
    <lineage>
        <taxon>Eukaryota</taxon>
        <taxon>Viridiplantae</taxon>
        <taxon>Streptophyta</taxon>
        <taxon>Embryophyta</taxon>
        <taxon>Tracheophyta</taxon>
        <taxon>Spermatophyta</taxon>
        <taxon>Magnoliopsida</taxon>
        <taxon>eudicotyledons</taxon>
        <taxon>Gunneridae</taxon>
        <taxon>Pentapetalae</taxon>
        <taxon>asterids</taxon>
        <taxon>campanulids</taxon>
        <taxon>Asterales</taxon>
        <taxon>Asteraceae</taxon>
        <taxon>Asteroideae</taxon>
        <taxon>Anthemideae</taxon>
        <taxon>Anthemidinae</taxon>
        <taxon>Tanacetum</taxon>
    </lineage>
</organism>
<reference evidence="3" key="1">
    <citation type="journal article" date="2022" name="Int. J. Mol. Sci.">
        <title>Draft Genome of Tanacetum Coccineum: Genomic Comparison of Closely Related Tanacetum-Family Plants.</title>
        <authorList>
            <person name="Yamashiro T."/>
            <person name="Shiraishi A."/>
            <person name="Nakayama K."/>
            <person name="Satake H."/>
        </authorList>
    </citation>
    <scope>NUCLEOTIDE SEQUENCE</scope>
</reference>
<protein>
    <submittedName>
        <fullName evidence="3">Uncharacterized protein</fullName>
    </submittedName>
</protein>
<dbReference type="EMBL" id="BQNB010018563">
    <property type="protein sequence ID" value="GJT75788.1"/>
    <property type="molecule type" value="Genomic_DNA"/>
</dbReference>
<feature type="region of interest" description="Disordered" evidence="1">
    <location>
        <begin position="491"/>
        <end position="515"/>
    </location>
</feature>
<keyword evidence="4" id="KW-1185">Reference proteome</keyword>
<keyword evidence="2" id="KW-0812">Transmembrane</keyword>
<feature type="transmembrane region" description="Helical" evidence="2">
    <location>
        <begin position="521"/>
        <end position="542"/>
    </location>
</feature>
<keyword evidence="2" id="KW-1133">Transmembrane helix</keyword>
<comment type="caution">
    <text evidence="3">The sequence shown here is derived from an EMBL/GenBank/DDBJ whole genome shotgun (WGS) entry which is preliminary data.</text>
</comment>
<name>A0ABQ5GLZ5_9ASTR</name>
<evidence type="ECO:0000313" key="4">
    <source>
        <dbReference type="Proteomes" id="UP001151760"/>
    </source>
</evidence>
<reference evidence="3" key="2">
    <citation type="submission" date="2022-01" db="EMBL/GenBank/DDBJ databases">
        <authorList>
            <person name="Yamashiro T."/>
            <person name="Shiraishi A."/>
            <person name="Satake H."/>
            <person name="Nakayama K."/>
        </authorList>
    </citation>
    <scope>NUCLEOTIDE SEQUENCE</scope>
</reference>
<proteinExistence type="predicted"/>
<evidence type="ECO:0000313" key="3">
    <source>
        <dbReference type="EMBL" id="GJT75788.1"/>
    </source>
</evidence>
<accession>A0ABQ5GLZ5</accession>
<sequence length="615" mass="68862">MPSREYTELEKLELTDAKDLWNATNPDLVEMNDQEDAEVHLKHCLKDSIIQHRWDSNKGYERFKVLLSKLEIHGAGVLLKCNQKFLRSLLQLGYQFPLILRNKPVAMISMRIKEVLQEDWRRDGWNSRNKDGSRTGKKEESKAMVTVDGESVDWTTHSGDDENYAFMASNSSGSITQNKGAYTQAIKKAEAQLVAHQQGQLWETMLPYLSDFQDFNGGPVALWMVVKVYIPGQQESNQNTGTKDKIGVGDSDKVVETEQDCFELPIWHSYFHKIGLSTREEEQVFLDHLARLSNGRKEANEEVINISSTNKKAKVIKVLYEAHAFKISEALEDEDGLMLCRKELLEAIGDLFSICLNHYGLYSLTDGCEECLSIMARLMKMEITQLEVVNFLTGGLITFGNAKSNHCGHFNNGSGYVAASSAVASFMGLKSMLDYGSTSIQLANIVVPLDHFPVNSLTSKVFSFMIKKGKHFSGKVTPLFDTMLVQPAQDEGASSERLSVEQPSPSPTPTDEIPNESLPGLIPLLNILFCGLGYGVFNYGVICEDEAKRRNSGDKTKTFEENGYPLPYAVSSNEYTAYQRQLITRIRVKINSRFGVSLLTLYAVCPAGRQSKICS</sequence>
<gene>
    <name evidence="3" type="ORF">Tco_1042513</name>
</gene>
<dbReference type="Proteomes" id="UP001151760">
    <property type="component" value="Unassembled WGS sequence"/>
</dbReference>
<evidence type="ECO:0000256" key="1">
    <source>
        <dbReference type="SAM" id="MobiDB-lite"/>
    </source>
</evidence>
<feature type="region of interest" description="Disordered" evidence="1">
    <location>
        <begin position="123"/>
        <end position="142"/>
    </location>
</feature>
<evidence type="ECO:0000256" key="2">
    <source>
        <dbReference type="SAM" id="Phobius"/>
    </source>
</evidence>